<dbReference type="AlphaFoldDB" id="A0A6C0BHC7"/>
<accession>A0A6C0BHC7</accession>
<reference evidence="1" key="1">
    <citation type="journal article" date="2020" name="Nature">
        <title>Giant virus diversity and host interactions through global metagenomics.</title>
        <authorList>
            <person name="Schulz F."/>
            <person name="Roux S."/>
            <person name="Paez-Espino D."/>
            <person name="Jungbluth S."/>
            <person name="Walsh D.A."/>
            <person name="Denef V.J."/>
            <person name="McMahon K.D."/>
            <person name="Konstantinidis K.T."/>
            <person name="Eloe-Fadrosh E.A."/>
            <person name="Kyrpides N.C."/>
            <person name="Woyke T."/>
        </authorList>
    </citation>
    <scope>NUCLEOTIDE SEQUENCE</scope>
    <source>
        <strain evidence="1">GVMAG-M-3300013006-15</strain>
    </source>
</reference>
<organism evidence="1">
    <name type="scientific">viral metagenome</name>
    <dbReference type="NCBI Taxonomy" id="1070528"/>
    <lineage>
        <taxon>unclassified sequences</taxon>
        <taxon>metagenomes</taxon>
        <taxon>organismal metagenomes</taxon>
    </lineage>
</organism>
<protein>
    <submittedName>
        <fullName evidence="1">Uncharacterized protein</fullName>
    </submittedName>
</protein>
<evidence type="ECO:0000313" key="1">
    <source>
        <dbReference type="EMBL" id="QHS91576.1"/>
    </source>
</evidence>
<sequence length="179" mass="19443">MACYTTSYPKIKGAPARMADGRAFTDYRTRCEQYPTKAAGLWGEHDARQRMIADTQEFMNATKQLLNTKMGSVGCVDTMVPELYKRVCTYKGCTVQNGHYAGIGTGRIYNPNLAKSADDPQALAYGGTADLPGTFPIVSPDKANSCAAGDAEMFWQALAPKGNSIARLYPYSGPRGFTE</sequence>
<proteinExistence type="predicted"/>
<dbReference type="EMBL" id="MN739162">
    <property type="protein sequence ID" value="QHS91576.1"/>
    <property type="molecule type" value="Genomic_DNA"/>
</dbReference>
<name>A0A6C0BHC7_9ZZZZ</name>